<dbReference type="eggNOG" id="COG0628">
    <property type="taxonomic scope" value="Bacteria"/>
</dbReference>
<dbReference type="OrthoDB" id="9793390at2"/>
<evidence type="ECO:0000256" key="4">
    <source>
        <dbReference type="ARBA" id="ARBA00022475"/>
    </source>
</evidence>
<evidence type="ECO:0000256" key="8">
    <source>
        <dbReference type="SAM" id="Phobius"/>
    </source>
</evidence>
<dbReference type="GO" id="GO:0005886">
    <property type="term" value="C:plasma membrane"/>
    <property type="evidence" value="ECO:0007669"/>
    <property type="project" value="UniProtKB-SubCell"/>
</dbReference>
<comment type="similarity">
    <text evidence="2">Belongs to the autoinducer-2 exporter (AI-2E) (TC 2.A.86) family.</text>
</comment>
<proteinExistence type="inferred from homology"/>
<evidence type="ECO:0000256" key="7">
    <source>
        <dbReference type="ARBA" id="ARBA00023136"/>
    </source>
</evidence>
<keyword evidence="4" id="KW-1003">Cell membrane</keyword>
<keyword evidence="7 8" id="KW-0472">Membrane</keyword>
<keyword evidence="5 8" id="KW-0812">Transmembrane</keyword>
<evidence type="ECO:0000256" key="5">
    <source>
        <dbReference type="ARBA" id="ARBA00022692"/>
    </source>
</evidence>
<evidence type="ECO:0000256" key="1">
    <source>
        <dbReference type="ARBA" id="ARBA00004651"/>
    </source>
</evidence>
<dbReference type="PANTHER" id="PTHR21716">
    <property type="entry name" value="TRANSMEMBRANE PROTEIN"/>
    <property type="match status" value="1"/>
</dbReference>
<dbReference type="EMBL" id="CP002345">
    <property type="protein sequence ID" value="ADQ80801.1"/>
    <property type="molecule type" value="Genomic_DNA"/>
</dbReference>
<keyword evidence="3" id="KW-0813">Transport</keyword>
<sequence length="361" mass="40018">MITSKSILPFYAKAGIFFVGLSALLAILYIAQGIIVPLVFAFIIAILLHPVVKFLVSIRINRIMAIIITLLLMALIIVAFIALIYKEAVSFSDSWPLLVKKFTAILDDTIQYTSQYFNIRPALIHTWITKTQHELVTINSTLIGQTLVTVGSSVATMLLVPVYIFVILYYQPLLIEFVHRLFDEAHQNQVRSITTKTKSVIQHYLLGLIIEAIIVGILNTVGLLLLGIQYAILLGVLGALLNLIPYIGGIIAVGLFMMVALVTKESSWFALYVFGVHTFIQIIDNDYIVPKIVASKVKINALFSIVVVLVGNALWGVPGMFLSLPLLAIVKVIFDHIESTKPWGYLLGDTMPALKKLKSMH</sequence>
<comment type="subcellular location">
    <subcellularLocation>
        <location evidence="1">Cell membrane</location>
        <topology evidence="1">Multi-pass membrane protein</topology>
    </subcellularLocation>
</comment>
<feature type="transmembrane region" description="Helical" evidence="8">
    <location>
        <begin position="147"/>
        <end position="170"/>
    </location>
</feature>
<organism evidence="9 10">
    <name type="scientific">Paludibacter propionicigenes (strain DSM 17365 / JCM 13257 / WB4)</name>
    <dbReference type="NCBI Taxonomy" id="694427"/>
    <lineage>
        <taxon>Bacteria</taxon>
        <taxon>Pseudomonadati</taxon>
        <taxon>Bacteroidota</taxon>
        <taxon>Bacteroidia</taxon>
        <taxon>Bacteroidales</taxon>
        <taxon>Paludibacteraceae</taxon>
        <taxon>Paludibacter</taxon>
    </lineage>
</organism>
<dbReference type="Proteomes" id="UP000008718">
    <property type="component" value="Chromosome"/>
</dbReference>
<keyword evidence="10" id="KW-1185">Reference proteome</keyword>
<gene>
    <name evidence="9" type="ordered locus">Palpr_2671</name>
</gene>
<evidence type="ECO:0000256" key="2">
    <source>
        <dbReference type="ARBA" id="ARBA00009773"/>
    </source>
</evidence>
<evidence type="ECO:0000256" key="6">
    <source>
        <dbReference type="ARBA" id="ARBA00022989"/>
    </source>
</evidence>
<dbReference type="KEGG" id="ppn:Palpr_2671"/>
<name>E4T7V7_PALPW</name>
<feature type="transmembrane region" description="Helical" evidence="8">
    <location>
        <begin position="269"/>
        <end position="289"/>
    </location>
</feature>
<evidence type="ECO:0008006" key="11">
    <source>
        <dbReference type="Google" id="ProtNLM"/>
    </source>
</evidence>
<dbReference type="Pfam" id="PF01594">
    <property type="entry name" value="AI-2E_transport"/>
    <property type="match status" value="1"/>
</dbReference>
<dbReference type="STRING" id="694427.Palpr_2671"/>
<dbReference type="RefSeq" id="WP_013446170.1">
    <property type="nucleotide sequence ID" value="NC_014734.1"/>
</dbReference>
<evidence type="ECO:0000256" key="3">
    <source>
        <dbReference type="ARBA" id="ARBA00022448"/>
    </source>
</evidence>
<protein>
    <recommendedName>
        <fullName evidence="11">AI-2E family transporter</fullName>
    </recommendedName>
</protein>
<feature type="transmembrane region" description="Helical" evidence="8">
    <location>
        <begin position="7"/>
        <end position="28"/>
    </location>
</feature>
<feature type="transmembrane region" description="Helical" evidence="8">
    <location>
        <begin position="243"/>
        <end position="262"/>
    </location>
</feature>
<keyword evidence="6 8" id="KW-1133">Transmembrane helix</keyword>
<dbReference type="InterPro" id="IPR002549">
    <property type="entry name" value="AI-2E-like"/>
</dbReference>
<accession>E4T7V7</accession>
<evidence type="ECO:0000313" key="10">
    <source>
        <dbReference type="Proteomes" id="UP000008718"/>
    </source>
</evidence>
<feature type="transmembrane region" description="Helical" evidence="8">
    <location>
        <begin position="301"/>
        <end position="334"/>
    </location>
</feature>
<feature type="transmembrane region" description="Helical" evidence="8">
    <location>
        <begin position="63"/>
        <end position="85"/>
    </location>
</feature>
<reference evidence="9 10" key="2">
    <citation type="journal article" date="2011" name="Stand. Genomic Sci.">
        <title>Complete genome sequence of Paludibacter propionicigenes type strain (WB4).</title>
        <authorList>
            <person name="Gronow S."/>
            <person name="Munk C."/>
            <person name="Lapidus A."/>
            <person name="Nolan M."/>
            <person name="Lucas S."/>
            <person name="Hammon N."/>
            <person name="Deshpande S."/>
            <person name="Cheng J.F."/>
            <person name="Tapia R."/>
            <person name="Han C."/>
            <person name="Goodwin L."/>
            <person name="Pitluck S."/>
            <person name="Liolios K."/>
            <person name="Ivanova N."/>
            <person name="Mavromatis K."/>
            <person name="Mikhailova N."/>
            <person name="Pati A."/>
            <person name="Chen A."/>
            <person name="Palaniappan K."/>
            <person name="Land M."/>
            <person name="Hauser L."/>
            <person name="Chang Y.J."/>
            <person name="Jeffries C.D."/>
            <person name="Brambilla E."/>
            <person name="Rohde M."/>
            <person name="Goker M."/>
            <person name="Detter J.C."/>
            <person name="Woyke T."/>
            <person name="Bristow J."/>
            <person name="Eisen J.A."/>
            <person name="Markowitz V."/>
            <person name="Hugenholtz P."/>
            <person name="Kyrpides N.C."/>
            <person name="Klenk H.P."/>
        </authorList>
    </citation>
    <scope>NUCLEOTIDE SEQUENCE [LARGE SCALE GENOMIC DNA]</scope>
    <source>
        <strain evidence="10">DSM 17365 / JCM 13257 / WB4</strain>
    </source>
</reference>
<reference key="1">
    <citation type="submission" date="2010-11" db="EMBL/GenBank/DDBJ databases">
        <title>The complete genome of Paludibacter propionicigenes DSM 17365.</title>
        <authorList>
            <consortium name="US DOE Joint Genome Institute (JGI-PGF)"/>
            <person name="Lucas S."/>
            <person name="Copeland A."/>
            <person name="Lapidus A."/>
            <person name="Bruce D."/>
            <person name="Goodwin L."/>
            <person name="Pitluck S."/>
            <person name="Kyrpides N."/>
            <person name="Mavromatis K."/>
            <person name="Ivanova N."/>
            <person name="Munk A.C."/>
            <person name="Brettin T."/>
            <person name="Detter J.C."/>
            <person name="Han C."/>
            <person name="Tapia R."/>
            <person name="Land M."/>
            <person name="Hauser L."/>
            <person name="Markowitz V."/>
            <person name="Cheng J.-F."/>
            <person name="Hugenholtz P."/>
            <person name="Woyke T."/>
            <person name="Wu D."/>
            <person name="Gronow S."/>
            <person name="Wellnitz S."/>
            <person name="Brambilla E."/>
            <person name="Klenk H.-P."/>
            <person name="Eisen J.A."/>
        </authorList>
    </citation>
    <scope>NUCLEOTIDE SEQUENCE</scope>
    <source>
        <strain>WB4</strain>
    </source>
</reference>
<feature type="transmembrane region" description="Helical" evidence="8">
    <location>
        <begin position="204"/>
        <end position="237"/>
    </location>
</feature>
<feature type="transmembrane region" description="Helical" evidence="8">
    <location>
        <begin position="34"/>
        <end position="56"/>
    </location>
</feature>
<dbReference type="PANTHER" id="PTHR21716:SF53">
    <property type="entry name" value="PERMEASE PERM-RELATED"/>
    <property type="match status" value="1"/>
</dbReference>
<dbReference type="GO" id="GO:0055085">
    <property type="term" value="P:transmembrane transport"/>
    <property type="evidence" value="ECO:0007669"/>
    <property type="project" value="TreeGrafter"/>
</dbReference>
<dbReference type="AlphaFoldDB" id="E4T7V7"/>
<evidence type="ECO:0000313" key="9">
    <source>
        <dbReference type="EMBL" id="ADQ80801.1"/>
    </source>
</evidence>
<dbReference type="HOGENOM" id="CLU_031275_0_2_10"/>